<dbReference type="Proteomes" id="UP000000437">
    <property type="component" value="Chromosome 13"/>
</dbReference>
<accession>A0A8M1RHL4</accession>
<keyword evidence="5 9" id="KW-0863">Zinc-finger</keyword>
<dbReference type="ZFIN" id="ZDB-GENE-030131-7388">
    <property type="gene designation" value="wu:fj13e08"/>
</dbReference>
<proteinExistence type="predicted"/>
<dbReference type="GO" id="GO:0005634">
    <property type="term" value="C:nucleus"/>
    <property type="evidence" value="ECO:0007669"/>
    <property type="project" value="UniProtKB-SubCell"/>
</dbReference>
<evidence type="ECO:0000313" key="13">
    <source>
        <dbReference type="RefSeq" id="XP_002664231.1"/>
    </source>
</evidence>
<comment type="pathway">
    <text evidence="2">Protein modification; protein ubiquitination.</text>
</comment>
<keyword evidence="12" id="KW-1185">Reference proteome</keyword>
<feature type="compositionally biased region" description="Basic residues" evidence="10">
    <location>
        <begin position="107"/>
        <end position="118"/>
    </location>
</feature>
<organism evidence="12 13">
    <name type="scientific">Danio rerio</name>
    <name type="common">Zebrafish</name>
    <name type="synonym">Brachydanio rerio</name>
    <dbReference type="NCBI Taxonomy" id="7955"/>
    <lineage>
        <taxon>Eukaryota</taxon>
        <taxon>Metazoa</taxon>
        <taxon>Chordata</taxon>
        <taxon>Craniata</taxon>
        <taxon>Vertebrata</taxon>
        <taxon>Euteleostomi</taxon>
        <taxon>Actinopterygii</taxon>
        <taxon>Neopterygii</taxon>
        <taxon>Teleostei</taxon>
        <taxon>Ostariophysi</taxon>
        <taxon>Cypriniformes</taxon>
        <taxon>Danionidae</taxon>
        <taxon>Danioninae</taxon>
        <taxon>Danio</taxon>
    </lineage>
</organism>
<sequence length="321" mass="36730">MEQGLPSPKAASLQLMMTGCLKSENNSTFTSQTNSMEPEIEVKLEPDQDSSSLDFNEPEMFPHSPGVIKEENVDFGMQILPTGLIPPVEMEEDSEIKTNKADLSKKCTGKQKTTRKRKGSDAPSHSMRCSTEQCKTTNQIIPTKMNSDVSGEEITYVIIQENTTQNPKKPGSGKTSCKEERFMCETCGKGFQRSDLLTDHRKIHRRQKPYACEHCGMKFAKPSYLKIHLRRHAGDRPITCDQCDKRFFDTYDLKVHQRDHTGERPYICSECGKGFKRIYILNKHKLTHSKERPFQCSVCGKAYRYGYSYRLHMKEHLEEGP</sequence>
<evidence type="ECO:0000256" key="2">
    <source>
        <dbReference type="ARBA" id="ARBA00004906"/>
    </source>
</evidence>
<keyword evidence="8" id="KW-0539">Nucleus</keyword>
<evidence type="ECO:0000313" key="12">
    <source>
        <dbReference type="Proteomes" id="UP000000437"/>
    </source>
</evidence>
<evidence type="ECO:0000256" key="3">
    <source>
        <dbReference type="ARBA" id="ARBA00022723"/>
    </source>
</evidence>
<gene>
    <name evidence="13 14 15" type="ORF">wu:fj13e08</name>
</gene>
<evidence type="ECO:0000256" key="4">
    <source>
        <dbReference type="ARBA" id="ARBA00022737"/>
    </source>
</evidence>
<dbReference type="GO" id="GO:0000978">
    <property type="term" value="F:RNA polymerase II cis-regulatory region sequence-specific DNA binding"/>
    <property type="evidence" value="ECO:0000318"/>
    <property type="project" value="GO_Central"/>
</dbReference>
<feature type="domain" description="C2H2-type" evidence="11">
    <location>
        <begin position="210"/>
        <end position="237"/>
    </location>
</feature>
<dbReference type="OrthoDB" id="654211at2759"/>
<dbReference type="KEGG" id="dre:335448"/>
<reference evidence="12" key="1">
    <citation type="journal article" date="2013" name="Nature">
        <title>The zebrafish reference genome sequence and its relationship to the human genome.</title>
        <authorList>
            <consortium name="Genome Reference Consortium Zebrafish"/>
            <person name="Howe K."/>
            <person name="Clark M.D."/>
            <person name="Torroja C.F."/>
            <person name="Torrance J."/>
            <person name="Berthelot C."/>
            <person name="Muffato M."/>
            <person name="Collins J.E."/>
            <person name="Humphray S."/>
            <person name="McLaren K."/>
            <person name="Matthews L."/>
            <person name="McLaren S."/>
            <person name="Sealy I."/>
            <person name="Caccamo M."/>
            <person name="Churcher C."/>
            <person name="Scott C."/>
            <person name="Barrett J.C."/>
            <person name="Koch R."/>
            <person name="Rauch G.J."/>
            <person name="White S."/>
            <person name="Chow W."/>
            <person name="Kilian B."/>
            <person name="Quintais L.T."/>
            <person name="Guerra-Assuncao J.A."/>
            <person name="Zhou Y."/>
            <person name="Gu Y."/>
            <person name="Yen J."/>
            <person name="Vogel J.H."/>
            <person name="Eyre T."/>
            <person name="Redmond S."/>
            <person name="Banerjee R."/>
            <person name="Chi J."/>
            <person name="Fu B."/>
            <person name="Langley E."/>
            <person name="Maguire S.F."/>
            <person name="Laird G.K."/>
            <person name="Lloyd D."/>
            <person name="Kenyon E."/>
            <person name="Donaldson S."/>
            <person name="Sehra H."/>
            <person name="Almeida-King J."/>
            <person name="Loveland J."/>
            <person name="Trevanion S."/>
            <person name="Jones M."/>
            <person name="Quail M."/>
            <person name="Willey D."/>
            <person name="Hunt A."/>
            <person name="Burton J."/>
            <person name="Sims S."/>
            <person name="McLay K."/>
            <person name="Plumb B."/>
            <person name="Davis J."/>
            <person name="Clee C."/>
            <person name="Oliver K."/>
            <person name="Clark R."/>
            <person name="Riddle C."/>
            <person name="Elliot D."/>
            <person name="Eliott D."/>
            <person name="Threadgold G."/>
            <person name="Harden G."/>
            <person name="Ware D."/>
            <person name="Begum S."/>
            <person name="Mortimore B."/>
            <person name="Mortimer B."/>
            <person name="Kerry G."/>
            <person name="Heath P."/>
            <person name="Phillimore B."/>
            <person name="Tracey A."/>
            <person name="Corby N."/>
            <person name="Dunn M."/>
            <person name="Johnson C."/>
            <person name="Wood J."/>
            <person name="Clark S."/>
            <person name="Pelan S."/>
            <person name="Griffiths G."/>
            <person name="Smith M."/>
            <person name="Glithero R."/>
            <person name="Howden P."/>
            <person name="Barker N."/>
            <person name="Lloyd C."/>
            <person name="Stevens C."/>
            <person name="Harley J."/>
            <person name="Holt K."/>
            <person name="Panagiotidis G."/>
            <person name="Lovell J."/>
            <person name="Beasley H."/>
            <person name="Henderson C."/>
            <person name="Gordon D."/>
            <person name="Auger K."/>
            <person name="Wright D."/>
            <person name="Collins J."/>
            <person name="Raisen C."/>
            <person name="Dyer L."/>
            <person name="Leung K."/>
            <person name="Robertson L."/>
            <person name="Ambridge K."/>
            <person name="Leongamornlert D."/>
            <person name="McGuire S."/>
            <person name="Gilderthorp R."/>
            <person name="Griffiths C."/>
            <person name="Manthravadi D."/>
            <person name="Nichol S."/>
            <person name="Barker G."/>
            <person name="Whitehead S."/>
            <person name="Kay M."/>
            <person name="Brown J."/>
            <person name="Murnane C."/>
            <person name="Gray E."/>
            <person name="Humphries M."/>
            <person name="Sycamore N."/>
            <person name="Barker D."/>
            <person name="Saunders D."/>
            <person name="Wallis J."/>
            <person name="Babbage A."/>
            <person name="Hammond S."/>
            <person name="Mashreghi-Mohammadi M."/>
            <person name="Barr L."/>
            <person name="Martin S."/>
            <person name="Wray P."/>
            <person name="Ellington A."/>
            <person name="Matthews N."/>
            <person name="Ellwood M."/>
            <person name="Woodmansey R."/>
            <person name="Clark G."/>
            <person name="Cooper J."/>
            <person name="Cooper J."/>
            <person name="Tromans A."/>
            <person name="Grafham D."/>
            <person name="Skuce C."/>
            <person name="Pandian R."/>
            <person name="Andrews R."/>
            <person name="Harrison E."/>
            <person name="Kimberley A."/>
            <person name="Garnett J."/>
            <person name="Fosker N."/>
            <person name="Hall R."/>
            <person name="Garner P."/>
            <person name="Kelly D."/>
            <person name="Bird C."/>
            <person name="Palmer S."/>
            <person name="Gehring I."/>
            <person name="Berger A."/>
            <person name="Dooley C.M."/>
            <person name="Ersan-Urun Z."/>
            <person name="Eser C."/>
            <person name="Geiger H."/>
            <person name="Geisler M."/>
            <person name="Karotki L."/>
            <person name="Kirn A."/>
            <person name="Konantz J."/>
            <person name="Konantz M."/>
            <person name="Oberlander M."/>
            <person name="Rudolph-Geiger S."/>
            <person name="Teucke M."/>
            <person name="Lanz C."/>
            <person name="Raddatz G."/>
            <person name="Osoegawa K."/>
            <person name="Zhu B."/>
            <person name="Rapp A."/>
            <person name="Widaa S."/>
            <person name="Langford C."/>
            <person name="Yang F."/>
            <person name="Schuster S.C."/>
            <person name="Carter N.P."/>
            <person name="Harrow J."/>
            <person name="Ning Z."/>
            <person name="Herrero J."/>
            <person name="Searle S.M."/>
            <person name="Enright A."/>
            <person name="Geisler R."/>
            <person name="Plasterk R.H."/>
            <person name="Lee C."/>
            <person name="Westerfield M."/>
            <person name="de Jong P.J."/>
            <person name="Zon L.I."/>
            <person name="Postlethwait J.H."/>
            <person name="Nusslein-Volhard C."/>
            <person name="Hubbard T.J."/>
            <person name="Roest Crollius H."/>
            <person name="Rogers J."/>
            <person name="Stemple D.L."/>
        </authorList>
    </citation>
    <scope>NUCLEOTIDE SEQUENCE [LARGE SCALE GENOMIC DNA]</scope>
    <source>
        <strain evidence="12">Tuebingen</strain>
    </source>
</reference>
<keyword evidence="7" id="KW-0862">Zinc</keyword>
<dbReference type="GO" id="GO:0008270">
    <property type="term" value="F:zinc ion binding"/>
    <property type="evidence" value="ECO:0007669"/>
    <property type="project" value="UniProtKB-KW"/>
</dbReference>
<dbReference type="Gene3D" id="3.30.160.60">
    <property type="entry name" value="Classic Zinc Finger"/>
    <property type="match status" value="5"/>
</dbReference>
<dbReference type="FunFam" id="3.30.160.60:FF:002343">
    <property type="entry name" value="Zinc finger protein 33A"/>
    <property type="match status" value="2"/>
</dbReference>
<evidence type="ECO:0000259" key="11">
    <source>
        <dbReference type="PROSITE" id="PS50157"/>
    </source>
</evidence>
<dbReference type="Pfam" id="PF00096">
    <property type="entry name" value="zf-C2H2"/>
    <property type="match status" value="4"/>
</dbReference>
<protein>
    <submittedName>
        <fullName evidence="13 14">Zinc finger protein 679</fullName>
    </submittedName>
</protein>
<reference evidence="13 14" key="2">
    <citation type="submission" date="2025-04" db="UniProtKB">
        <authorList>
            <consortium name="RefSeq"/>
        </authorList>
    </citation>
    <scope>IDENTIFICATION</scope>
    <source>
        <strain evidence="13 14">Tuebingen</strain>
    </source>
</reference>
<dbReference type="PROSITE" id="PS00028">
    <property type="entry name" value="ZINC_FINGER_C2H2_1"/>
    <property type="match status" value="5"/>
</dbReference>
<dbReference type="InterPro" id="IPR036236">
    <property type="entry name" value="Znf_C2H2_sf"/>
</dbReference>
<feature type="domain" description="C2H2-type" evidence="11">
    <location>
        <begin position="294"/>
        <end position="321"/>
    </location>
</feature>
<dbReference type="PANTHER" id="PTHR16515">
    <property type="entry name" value="PR DOMAIN ZINC FINGER PROTEIN"/>
    <property type="match status" value="1"/>
</dbReference>
<evidence type="ECO:0000256" key="1">
    <source>
        <dbReference type="ARBA" id="ARBA00004123"/>
    </source>
</evidence>
<dbReference type="Pfam" id="PF13912">
    <property type="entry name" value="zf-C2H2_6"/>
    <property type="match status" value="1"/>
</dbReference>
<evidence type="ECO:0000313" key="15">
    <source>
        <dbReference type="ZFIN" id="ZDB-GENE-030131-7388"/>
    </source>
</evidence>
<keyword evidence="6" id="KW-0833">Ubl conjugation pathway</keyword>
<dbReference type="GeneID" id="335448"/>
<evidence type="ECO:0000256" key="5">
    <source>
        <dbReference type="ARBA" id="ARBA00022771"/>
    </source>
</evidence>
<evidence type="ECO:0000313" key="14">
    <source>
        <dbReference type="RefSeq" id="XP_068069172.1"/>
    </source>
</evidence>
<dbReference type="PANTHER" id="PTHR16515:SF57">
    <property type="entry name" value="ZINC FINGER PROTEIN 154-LIKE"/>
    <property type="match status" value="1"/>
</dbReference>
<dbReference type="SUPFAM" id="SSF57667">
    <property type="entry name" value="beta-beta-alpha zinc fingers"/>
    <property type="match status" value="3"/>
</dbReference>
<dbReference type="InterPro" id="IPR013087">
    <property type="entry name" value="Znf_C2H2_type"/>
</dbReference>
<feature type="region of interest" description="Disordered" evidence="10">
    <location>
        <begin position="91"/>
        <end position="133"/>
    </location>
</feature>
<evidence type="ECO:0000256" key="7">
    <source>
        <dbReference type="ARBA" id="ARBA00022833"/>
    </source>
</evidence>
<dbReference type="AlphaFoldDB" id="A0A8M1RHL4"/>
<evidence type="ECO:0000256" key="10">
    <source>
        <dbReference type="SAM" id="MobiDB-lite"/>
    </source>
</evidence>
<keyword evidence="4" id="KW-0677">Repeat</keyword>
<feature type="domain" description="C2H2-type" evidence="11">
    <location>
        <begin position="238"/>
        <end position="265"/>
    </location>
</feature>
<feature type="compositionally biased region" description="Basic and acidic residues" evidence="10">
    <location>
        <begin position="95"/>
        <end position="105"/>
    </location>
</feature>
<dbReference type="RefSeq" id="XP_068069172.1">
    <property type="nucleotide sequence ID" value="XM_068213071.1"/>
</dbReference>
<evidence type="ECO:0000256" key="6">
    <source>
        <dbReference type="ARBA" id="ARBA00022786"/>
    </source>
</evidence>
<dbReference type="SMART" id="SM00355">
    <property type="entry name" value="ZnF_C2H2"/>
    <property type="match status" value="5"/>
</dbReference>
<name>A0A8M1RHL4_DANRE</name>
<feature type="domain" description="C2H2-type" evidence="11">
    <location>
        <begin position="182"/>
        <end position="209"/>
    </location>
</feature>
<evidence type="ECO:0000256" key="8">
    <source>
        <dbReference type="ARBA" id="ARBA00023242"/>
    </source>
</evidence>
<feature type="domain" description="C2H2-type" evidence="11">
    <location>
        <begin position="266"/>
        <end position="293"/>
    </location>
</feature>
<keyword evidence="3" id="KW-0479">Metal-binding</keyword>
<dbReference type="PROSITE" id="PS50157">
    <property type="entry name" value="ZINC_FINGER_C2H2_2"/>
    <property type="match status" value="5"/>
</dbReference>
<dbReference type="GO" id="GO:0003700">
    <property type="term" value="F:DNA-binding transcription factor activity"/>
    <property type="evidence" value="ECO:0000318"/>
    <property type="project" value="GO_Central"/>
</dbReference>
<comment type="subcellular location">
    <subcellularLocation>
        <location evidence="1">Nucleus</location>
    </subcellularLocation>
</comment>
<dbReference type="RefSeq" id="XP_002664231.1">
    <property type="nucleotide sequence ID" value="XM_002664185.7"/>
</dbReference>
<dbReference type="InterPro" id="IPR050331">
    <property type="entry name" value="Zinc_finger"/>
</dbReference>
<evidence type="ECO:0000256" key="9">
    <source>
        <dbReference type="PROSITE-ProRule" id="PRU00042"/>
    </source>
</evidence>
<dbReference type="GO" id="GO:0006357">
    <property type="term" value="P:regulation of transcription by RNA polymerase II"/>
    <property type="evidence" value="ECO:0000318"/>
    <property type="project" value="GO_Central"/>
</dbReference>
<dbReference type="FunFam" id="3.30.160.60:FF:000446">
    <property type="entry name" value="Zinc finger protein"/>
    <property type="match status" value="2"/>
</dbReference>
<dbReference type="AGR" id="ZFIN:ZDB-GENE-030131-7388"/>